<evidence type="ECO:0000256" key="4">
    <source>
        <dbReference type="ARBA" id="ARBA00022801"/>
    </source>
</evidence>
<dbReference type="GO" id="GO:0005737">
    <property type="term" value="C:cytoplasm"/>
    <property type="evidence" value="ECO:0007669"/>
    <property type="project" value="InterPro"/>
</dbReference>
<protein>
    <recommendedName>
        <fullName evidence="2">inorganic diphosphatase</fullName>
        <ecNumber evidence="2">3.6.1.1</ecNumber>
    </recommendedName>
</protein>
<dbReference type="AlphaFoldDB" id="A0A0G1BBH2"/>
<dbReference type="GO" id="GO:0000287">
    <property type="term" value="F:magnesium ion binding"/>
    <property type="evidence" value="ECO:0007669"/>
    <property type="project" value="InterPro"/>
</dbReference>
<sequence>MKAFIEVDAGTNQRPIYNEQTLEYIKTKTVYKPYPYAYGFLLNTISGDGDHLDCYVITSKSLTSRDIVEVEPIGMVESIENGEEDHKILCRLSNENIMVDATIEKKIRDFGKHYFDDRPDKQVTIGRFLGYEEAIKLIDSCRISTKEDE</sequence>
<gene>
    <name evidence="6" type="ORF">UV42_C0050G0016</name>
</gene>
<dbReference type="GO" id="GO:0006796">
    <property type="term" value="P:phosphate-containing compound metabolic process"/>
    <property type="evidence" value="ECO:0007669"/>
    <property type="project" value="InterPro"/>
</dbReference>
<keyword evidence="4" id="KW-0378">Hydrolase</keyword>
<organism evidence="6 7">
    <name type="scientific">Candidatus Magasanikbacteria bacterium GW2011_GWE2_42_7</name>
    <dbReference type="NCBI Taxonomy" id="1619052"/>
    <lineage>
        <taxon>Bacteria</taxon>
        <taxon>Candidatus Magasanikiibacteriota</taxon>
    </lineage>
</organism>
<name>A0A0G1BBH2_9BACT</name>
<keyword evidence="5" id="KW-0460">Magnesium</keyword>
<evidence type="ECO:0000313" key="7">
    <source>
        <dbReference type="Proteomes" id="UP000033867"/>
    </source>
</evidence>
<dbReference type="InterPro" id="IPR036649">
    <property type="entry name" value="Pyrophosphatase_sf"/>
</dbReference>
<evidence type="ECO:0000256" key="2">
    <source>
        <dbReference type="ARBA" id="ARBA00012146"/>
    </source>
</evidence>
<comment type="cofactor">
    <cofactor evidence="1">
        <name>Mg(2+)</name>
        <dbReference type="ChEBI" id="CHEBI:18420"/>
    </cofactor>
</comment>
<evidence type="ECO:0000256" key="5">
    <source>
        <dbReference type="ARBA" id="ARBA00022842"/>
    </source>
</evidence>
<dbReference type="SUPFAM" id="SSF50324">
    <property type="entry name" value="Inorganic pyrophosphatase"/>
    <property type="match status" value="1"/>
</dbReference>
<evidence type="ECO:0000313" key="6">
    <source>
        <dbReference type="EMBL" id="KKS70564.1"/>
    </source>
</evidence>
<accession>A0A0G1BBH2</accession>
<dbReference type="EMBL" id="LCEK01000050">
    <property type="protein sequence ID" value="KKS70564.1"/>
    <property type="molecule type" value="Genomic_DNA"/>
</dbReference>
<dbReference type="EC" id="3.6.1.1" evidence="2"/>
<dbReference type="GO" id="GO:0004427">
    <property type="term" value="F:inorganic diphosphate phosphatase activity"/>
    <property type="evidence" value="ECO:0007669"/>
    <property type="project" value="UniProtKB-EC"/>
</dbReference>
<dbReference type="InterPro" id="IPR008162">
    <property type="entry name" value="Pyrophosphatase"/>
</dbReference>
<dbReference type="Proteomes" id="UP000033867">
    <property type="component" value="Unassembled WGS sequence"/>
</dbReference>
<dbReference type="Pfam" id="PF00719">
    <property type="entry name" value="Pyrophosphatase"/>
    <property type="match status" value="1"/>
</dbReference>
<reference evidence="6 7" key="1">
    <citation type="journal article" date="2015" name="Nature">
        <title>rRNA introns, odd ribosomes, and small enigmatic genomes across a large radiation of phyla.</title>
        <authorList>
            <person name="Brown C.T."/>
            <person name="Hug L.A."/>
            <person name="Thomas B.C."/>
            <person name="Sharon I."/>
            <person name="Castelle C.J."/>
            <person name="Singh A."/>
            <person name="Wilkins M.J."/>
            <person name="Williams K.H."/>
            <person name="Banfield J.F."/>
        </authorList>
    </citation>
    <scope>NUCLEOTIDE SEQUENCE [LARGE SCALE GENOMIC DNA]</scope>
</reference>
<dbReference type="Gene3D" id="3.90.80.10">
    <property type="entry name" value="Inorganic pyrophosphatase"/>
    <property type="match status" value="1"/>
</dbReference>
<proteinExistence type="predicted"/>
<evidence type="ECO:0000256" key="1">
    <source>
        <dbReference type="ARBA" id="ARBA00001946"/>
    </source>
</evidence>
<keyword evidence="3" id="KW-0479">Metal-binding</keyword>
<evidence type="ECO:0000256" key="3">
    <source>
        <dbReference type="ARBA" id="ARBA00022723"/>
    </source>
</evidence>
<comment type="caution">
    <text evidence="6">The sequence shown here is derived from an EMBL/GenBank/DDBJ whole genome shotgun (WGS) entry which is preliminary data.</text>
</comment>